<name>A0ABQ7EGA8_BRACR</name>
<dbReference type="Proteomes" id="UP000266723">
    <property type="component" value="Unassembled WGS sequence"/>
</dbReference>
<keyword evidence="2" id="KW-1185">Reference proteome</keyword>
<evidence type="ECO:0000313" key="1">
    <source>
        <dbReference type="EMBL" id="KAF3595405.1"/>
    </source>
</evidence>
<reference evidence="1 2" key="1">
    <citation type="journal article" date="2020" name="BMC Genomics">
        <title>Intraspecific diversification of the crop wild relative Brassica cretica Lam. using demographic model selection.</title>
        <authorList>
            <person name="Kioukis A."/>
            <person name="Michalopoulou V.A."/>
            <person name="Briers L."/>
            <person name="Pirintsos S."/>
            <person name="Studholme D.J."/>
            <person name="Pavlidis P."/>
            <person name="Sarris P.F."/>
        </authorList>
    </citation>
    <scope>NUCLEOTIDE SEQUENCE [LARGE SCALE GENOMIC DNA]</scope>
    <source>
        <strain evidence="2">cv. PFS-1207/04</strain>
    </source>
</reference>
<comment type="caution">
    <text evidence="1">The sequence shown here is derived from an EMBL/GenBank/DDBJ whole genome shotgun (WGS) entry which is preliminary data.</text>
</comment>
<gene>
    <name evidence="1" type="ORF">DY000_02024696</name>
</gene>
<proteinExistence type="predicted"/>
<evidence type="ECO:0000313" key="2">
    <source>
        <dbReference type="Proteomes" id="UP000266723"/>
    </source>
</evidence>
<dbReference type="EMBL" id="QGKV02000299">
    <property type="protein sequence ID" value="KAF3595405.1"/>
    <property type="molecule type" value="Genomic_DNA"/>
</dbReference>
<accession>A0ABQ7EGA8</accession>
<protein>
    <submittedName>
        <fullName evidence="1">Uncharacterized protein</fullName>
    </submittedName>
</protein>
<organism evidence="1 2">
    <name type="scientific">Brassica cretica</name>
    <name type="common">Mustard</name>
    <dbReference type="NCBI Taxonomy" id="69181"/>
    <lineage>
        <taxon>Eukaryota</taxon>
        <taxon>Viridiplantae</taxon>
        <taxon>Streptophyta</taxon>
        <taxon>Embryophyta</taxon>
        <taxon>Tracheophyta</taxon>
        <taxon>Spermatophyta</taxon>
        <taxon>Magnoliopsida</taxon>
        <taxon>eudicotyledons</taxon>
        <taxon>Gunneridae</taxon>
        <taxon>Pentapetalae</taxon>
        <taxon>rosids</taxon>
        <taxon>malvids</taxon>
        <taxon>Brassicales</taxon>
        <taxon>Brassicaceae</taxon>
        <taxon>Brassiceae</taxon>
        <taxon>Brassica</taxon>
    </lineage>
</organism>
<sequence length="60" mass="6477">MMDNGDFSLSLLSSTKETAIALSRCSPRRNGDSSPSRWLSSRKEDGELSIGGYLSILVAL</sequence>